<organism evidence="1 2">
    <name type="scientific">Methanobrevibacter filiformis</name>
    <dbReference type="NCBI Taxonomy" id="55758"/>
    <lineage>
        <taxon>Archaea</taxon>
        <taxon>Methanobacteriati</taxon>
        <taxon>Methanobacteriota</taxon>
        <taxon>Methanomada group</taxon>
        <taxon>Methanobacteria</taxon>
        <taxon>Methanobacteriales</taxon>
        <taxon>Methanobacteriaceae</taxon>
        <taxon>Methanobrevibacter</taxon>
    </lineage>
</organism>
<accession>A0A166A6J0</accession>
<dbReference type="OrthoDB" id="380819at2157"/>
<gene>
    <name evidence="1" type="ORF">MBFIL_13590</name>
</gene>
<dbReference type="PATRIC" id="fig|55758.3.peg.1545"/>
<evidence type="ECO:0000313" key="1">
    <source>
        <dbReference type="EMBL" id="KZX11636.1"/>
    </source>
</evidence>
<dbReference type="AlphaFoldDB" id="A0A166A6J0"/>
<dbReference type="RefSeq" id="WP_066972974.1">
    <property type="nucleotide sequence ID" value="NZ_LWMT01000244.1"/>
</dbReference>
<evidence type="ECO:0000313" key="2">
    <source>
        <dbReference type="Proteomes" id="UP000077066"/>
    </source>
</evidence>
<dbReference type="Proteomes" id="UP000077066">
    <property type="component" value="Unassembled WGS sequence"/>
</dbReference>
<reference evidence="1 2" key="1">
    <citation type="submission" date="2016-04" db="EMBL/GenBank/DDBJ databases">
        <title>Genome sequence of Methanobrevibacter filiformis DSM 11501.</title>
        <authorList>
            <person name="Poehlein A."/>
            <person name="Seedorf H."/>
            <person name="Daniel R."/>
        </authorList>
    </citation>
    <scope>NUCLEOTIDE SEQUENCE [LARGE SCALE GENOMIC DNA]</scope>
    <source>
        <strain evidence="1 2">DSM 11501</strain>
    </source>
</reference>
<dbReference type="EMBL" id="LWMT01000244">
    <property type="protein sequence ID" value="KZX11636.1"/>
    <property type="molecule type" value="Genomic_DNA"/>
</dbReference>
<comment type="caution">
    <text evidence="1">The sequence shown here is derived from an EMBL/GenBank/DDBJ whole genome shotgun (WGS) entry which is preliminary data.</text>
</comment>
<proteinExistence type="predicted"/>
<sequence>MGLFSRDKKVKTPEEELVDELVGLTWRSSDNLREVLLDNVKRADLENAVKKVWKNGGSVYDIQKVYDETLEKLGVNENFHKGLNNYRINRSKENDFVNSNEYLYGWTSDDGRNYLHRLRIIIFKKLSLEDILGYFKTQVNKWNINTVTLGDDSAFLISRKEWFENTPYYVVLKKNQGPMVVCDNGQINFDNWEDYFINIIN</sequence>
<protein>
    <submittedName>
        <fullName evidence="1">Uncharacterized protein</fullName>
    </submittedName>
</protein>
<name>A0A166A6J0_9EURY</name>
<keyword evidence="2" id="KW-1185">Reference proteome</keyword>